<dbReference type="Pfam" id="PF16363">
    <property type="entry name" value="GDP_Man_Dehyd"/>
    <property type="match status" value="1"/>
</dbReference>
<dbReference type="SUPFAM" id="SSF51735">
    <property type="entry name" value="NAD(P)-binding Rossmann-fold domains"/>
    <property type="match status" value="1"/>
</dbReference>
<proteinExistence type="predicted"/>
<evidence type="ECO:0000259" key="1">
    <source>
        <dbReference type="Pfam" id="PF16363"/>
    </source>
</evidence>
<dbReference type="Gene3D" id="3.90.25.10">
    <property type="entry name" value="UDP-galactose 4-epimerase, domain 1"/>
    <property type="match status" value="1"/>
</dbReference>
<evidence type="ECO:0000313" key="3">
    <source>
        <dbReference type="Proteomes" id="UP000292447"/>
    </source>
</evidence>
<dbReference type="FunFam" id="3.40.50.720:FF:000304">
    <property type="entry name" value="UDP-glucose 4,6-dehydratase"/>
    <property type="match status" value="1"/>
</dbReference>
<dbReference type="GO" id="GO:0009225">
    <property type="term" value="P:nucleotide-sugar metabolic process"/>
    <property type="evidence" value="ECO:0007669"/>
    <property type="project" value="UniProtKB-ARBA"/>
</dbReference>
<dbReference type="InterPro" id="IPR036291">
    <property type="entry name" value="NAD(P)-bd_dom_sf"/>
</dbReference>
<keyword evidence="3" id="KW-1185">Reference proteome</keyword>
<dbReference type="InterPro" id="IPR016040">
    <property type="entry name" value="NAD(P)-bd_dom"/>
</dbReference>
<dbReference type="STRING" id="2163413.A0A4P6XQR8"/>
<evidence type="ECO:0000313" key="2">
    <source>
        <dbReference type="EMBL" id="QBM88656.1"/>
    </source>
</evidence>
<sequence>MVGKLAPRLHFIVTGGAGFIGSHMVDFLLDSYPASTVTCLDKLSYATHNLLHNLQSAQNHNNFRFEKIDLAESHENIRAILQRDIDEYDVITIFNFAAESCVDQLFDNPIFFTKNNILATQNVLEAARIIIHENPSYASKIQVVHISTDEVYGEQGIDEEVDETSPLHPSNPYAATKAACDLIIEAYVKSYKLNVAIVRANNVYGPRQFPEKLIATTLEKLKYAKPDSGIEADQRIVIHGDGSHRRRYLHVRDFVRAVDFVSRNSRKSHNSGEVYNIGTNDECTNKALVEMICRDFMKIVHGAEIQDFSKFYFFGKNRLYNDSGYSIDTWKMLDLGWHPEVSLADGITELIEEVMGNKSRQRV</sequence>
<protein>
    <submittedName>
        <fullName evidence="2">dTDP-glucose 4,6-dehydratase</fullName>
    </submittedName>
</protein>
<name>A0A4P6XQR8_9ASCO</name>
<dbReference type="Gene3D" id="3.40.50.720">
    <property type="entry name" value="NAD(P)-binding Rossmann-like Domain"/>
    <property type="match status" value="1"/>
</dbReference>
<gene>
    <name evidence="2" type="primary">MPUL0C06330</name>
    <name evidence="2" type="ORF">METSCH_C06330</name>
</gene>
<feature type="domain" description="NAD(P)-binding" evidence="1">
    <location>
        <begin position="12"/>
        <end position="349"/>
    </location>
</feature>
<dbReference type="Proteomes" id="UP000292447">
    <property type="component" value="Chromosome III"/>
</dbReference>
<organism evidence="2 3">
    <name type="scientific">Metschnikowia aff. pulcherrima</name>
    <dbReference type="NCBI Taxonomy" id="2163413"/>
    <lineage>
        <taxon>Eukaryota</taxon>
        <taxon>Fungi</taxon>
        <taxon>Dikarya</taxon>
        <taxon>Ascomycota</taxon>
        <taxon>Saccharomycotina</taxon>
        <taxon>Pichiomycetes</taxon>
        <taxon>Metschnikowiaceae</taxon>
        <taxon>Metschnikowia</taxon>
    </lineage>
</organism>
<dbReference type="EMBL" id="CP034458">
    <property type="protein sequence ID" value="QBM88656.1"/>
    <property type="molecule type" value="Genomic_DNA"/>
</dbReference>
<reference evidence="3" key="1">
    <citation type="submission" date="2019-03" db="EMBL/GenBank/DDBJ databases">
        <title>Snf2 controls pulcherriminic acid biosynthesis and connects pigmentation and antifungal activity of the yeast Metschnikowia pulcherrima.</title>
        <authorList>
            <person name="Gore-Lloyd D."/>
            <person name="Sumann I."/>
            <person name="Brachmann A.O."/>
            <person name="Schneeberger K."/>
            <person name="Ortiz-Merino R.A."/>
            <person name="Moreno-Beltran M."/>
            <person name="Schlaefli M."/>
            <person name="Kirner P."/>
            <person name="Santos Kron A."/>
            <person name="Wolfe K.H."/>
            <person name="Piel J."/>
            <person name="Ahrens C.H."/>
            <person name="Henk D."/>
            <person name="Freimoser F.M."/>
        </authorList>
    </citation>
    <scope>NUCLEOTIDE SEQUENCE [LARGE SCALE GENOMIC DNA]</scope>
    <source>
        <strain evidence="3">APC 1.2</strain>
    </source>
</reference>
<accession>A0A4P6XQR8</accession>
<dbReference type="PANTHER" id="PTHR43000">
    <property type="entry name" value="DTDP-D-GLUCOSE 4,6-DEHYDRATASE-RELATED"/>
    <property type="match status" value="1"/>
</dbReference>
<dbReference type="AlphaFoldDB" id="A0A4P6XQR8"/>